<organism evidence="4 5">
    <name type="scientific">Solea senegalensis</name>
    <name type="common">Senegalese sole</name>
    <dbReference type="NCBI Taxonomy" id="28829"/>
    <lineage>
        <taxon>Eukaryota</taxon>
        <taxon>Metazoa</taxon>
        <taxon>Chordata</taxon>
        <taxon>Craniata</taxon>
        <taxon>Vertebrata</taxon>
        <taxon>Euteleostomi</taxon>
        <taxon>Actinopterygii</taxon>
        <taxon>Neopterygii</taxon>
        <taxon>Teleostei</taxon>
        <taxon>Neoteleostei</taxon>
        <taxon>Acanthomorphata</taxon>
        <taxon>Carangaria</taxon>
        <taxon>Pleuronectiformes</taxon>
        <taxon>Pleuronectoidei</taxon>
        <taxon>Soleidae</taxon>
        <taxon>Solea</taxon>
    </lineage>
</organism>
<accession>A0AAV6RV71</accession>
<dbReference type="PANTHER" id="PTHR14435:SF2">
    <property type="entry name" value="ZINC FINGER PROTEIN 106"/>
    <property type="match status" value="1"/>
</dbReference>
<gene>
    <name evidence="4" type="ORF">JOB18_022289</name>
</gene>
<dbReference type="GO" id="GO:0016020">
    <property type="term" value="C:membrane"/>
    <property type="evidence" value="ECO:0007669"/>
    <property type="project" value="TreeGrafter"/>
</dbReference>
<dbReference type="GO" id="GO:0017124">
    <property type="term" value="F:SH3 domain binding"/>
    <property type="evidence" value="ECO:0007669"/>
    <property type="project" value="TreeGrafter"/>
</dbReference>
<dbReference type="GO" id="GO:0003723">
    <property type="term" value="F:RNA binding"/>
    <property type="evidence" value="ECO:0007669"/>
    <property type="project" value="InterPro"/>
</dbReference>
<feature type="compositionally biased region" description="Polar residues" evidence="2">
    <location>
        <begin position="773"/>
        <end position="790"/>
    </location>
</feature>
<dbReference type="PANTHER" id="PTHR14435">
    <property type="entry name" value="ZINC FINGER PROTEIN 106"/>
    <property type="match status" value="1"/>
</dbReference>
<dbReference type="InterPro" id="IPR001680">
    <property type="entry name" value="WD40_rpt"/>
</dbReference>
<dbReference type="PROSITE" id="PS50157">
    <property type="entry name" value="ZINC_FINGER_C2H2_2"/>
    <property type="match status" value="1"/>
</dbReference>
<dbReference type="PROSITE" id="PS00028">
    <property type="entry name" value="ZINC_FINGER_C2H2_1"/>
    <property type="match status" value="1"/>
</dbReference>
<feature type="compositionally biased region" description="Polar residues" evidence="2">
    <location>
        <begin position="500"/>
        <end position="515"/>
    </location>
</feature>
<dbReference type="InterPro" id="IPR018391">
    <property type="entry name" value="PQQ_b-propeller_rpt"/>
</dbReference>
<dbReference type="GO" id="GO:0005829">
    <property type="term" value="C:cytosol"/>
    <property type="evidence" value="ECO:0007669"/>
    <property type="project" value="TreeGrafter"/>
</dbReference>
<keyword evidence="5" id="KW-1185">Reference proteome</keyword>
<sequence>MFFKLKNSTSAFSDSPCSVLDRQNIVTGTERRCPRLCYDLQICENPLPSNALHGRTFDGYLRYESQEHMHSLQHHQELETVLGMNQLHECFACKVSTLSICEYGQHISTAEHIANLRKVKSKPISLCDTLTYSTIGYLRARNKALARKNANLSCLKRRLAETQKRQRKSAQVNAWTHGQIQETHQTGGNYAVVQNKENKVATQQRPLYQTETPRHNQSGRLAGSSGEHAGKAWHQGFVGEHAPQPPHQMRHDGNFSVCNQFSGSGQHSQTERQCNTQGSTLADAPEQMTWCSFSQYDRDYRQHNGVFDKGQNECATSSQPELVASHCSSNPALEDTSTSAAPVKHVNVPSMLKQIRRALGVREPCRAEREARKQNSEAAVRVASHNTAQQTATQKVQHSGAGATSVQSPQVDTPAPAAHAGVSASNIASANPQQTAFNVGQETTLHSETTSVVADGLSNNGERESQRVLASSVSRKVRIAHKSGKSQEVKKAGLKPTPNKLLTSSGAKNRQSRTGVFSDVKRKKQDRFIGRPRFGIKLAKPSSDQAGTSQPQDTDLPLSEGFHWDSIPYTPSDIHLNLAPPAQDTTGTSSRRETQSEPQMQETCTAQQGGGSSPTVTAVSIKVEPQWEHESNQVLGDNGGAKKRQHNSNNDSFDKEPSVKMKRAKKGQDQMDQLLAVSLREDELSHSLQDLDKSLVQARSALQAAYTEVQQLLLLRQQFTAEVDCLRTKRIEILQGMQEGYSRASHVAEKASTSLPGAAAAAATPLQPRLSPRPTSSAFLMSSGQKSPATTTLSTIAGQANHFDSSRTAAAAAAPQVPLKRPVPLFPSDPPPHVAAPTLPAAALTSVNTESAGQQEQESRQGLKDCVKTARDVQEAEWTVESDSQEEAEQNQTKGRRSASGKTIPVGDRNASAAVPVDGDGNESDDSVKMMELDKVFINLDESEDEDLPDIVSDVPLHKESRQSPASVTLSSASTQTSQQLVVDSKNQFNLLVKDEKAPVESVKDEEPSLGVFQNHTGPVHALQIHGGMLYTCSGDNTARAYSLATRECKAVFDGHTHKVNCLLVSSLPNMSARLYTGSSDETVRCYSIKSNKCLEKISLQDRVLCLHIAWNTLYVGLANGSVATYDSKTLKQLDVFECHGPRGVSCLASAQEGARRVLLVGSYDSTISVRDAKNGLLLRSLEGHTKTVLCMKVVNDLVFSGSSDTSVHAHNIHTGELIRIYKGHNHAVTAISILGKVMVTACLDKLVRVYELQSHDRLQVYGGHSDMVMCMSIHKSVIYTGCYDGSIQAVKLNLMKNHRCWWHNCSLIFGMAEHLVQHLVGDHTNQKLQTVKCRWRNCNSFFCTQQSVQQELPVHMQCHVQKDSEFSHD</sequence>
<feature type="compositionally biased region" description="Acidic residues" evidence="2">
    <location>
        <begin position="878"/>
        <end position="889"/>
    </location>
</feature>
<comment type="caution">
    <text evidence="4">The sequence shown here is derived from an EMBL/GenBank/DDBJ whole genome shotgun (WGS) entry which is preliminary data.</text>
</comment>
<feature type="compositionally biased region" description="Polar residues" evidence="2">
    <location>
        <begin position="201"/>
        <end position="219"/>
    </location>
</feature>
<feature type="region of interest" description="Disordered" evidence="2">
    <location>
        <begin position="201"/>
        <end position="228"/>
    </location>
</feature>
<feature type="compositionally biased region" description="Polar residues" evidence="2">
    <location>
        <begin position="384"/>
        <end position="411"/>
    </location>
</feature>
<keyword evidence="1" id="KW-0479">Metal-binding</keyword>
<dbReference type="GO" id="GO:0008286">
    <property type="term" value="P:insulin receptor signaling pathway"/>
    <property type="evidence" value="ECO:0007669"/>
    <property type="project" value="TreeGrafter"/>
</dbReference>
<feature type="region of interest" description="Disordered" evidence="2">
    <location>
        <begin position="366"/>
        <end position="422"/>
    </location>
</feature>
<feature type="region of interest" description="Disordered" evidence="2">
    <location>
        <begin position="875"/>
        <end position="926"/>
    </location>
</feature>
<feature type="compositionally biased region" description="Polar residues" evidence="2">
    <location>
        <begin position="596"/>
        <end position="618"/>
    </location>
</feature>
<dbReference type="SMART" id="SM00564">
    <property type="entry name" value="PQQ"/>
    <property type="match status" value="4"/>
</dbReference>
<dbReference type="EMBL" id="JAGKHQ010000009">
    <property type="protein sequence ID" value="KAG7508715.1"/>
    <property type="molecule type" value="Genomic_DNA"/>
</dbReference>
<reference evidence="4 5" key="1">
    <citation type="journal article" date="2021" name="Sci. Rep.">
        <title>Chromosome anchoring in Senegalese sole (Solea senegalensis) reveals sex-associated markers and genome rearrangements in flatfish.</title>
        <authorList>
            <person name="Guerrero-Cozar I."/>
            <person name="Gomez-Garrido J."/>
            <person name="Berbel C."/>
            <person name="Martinez-Blanch J.F."/>
            <person name="Alioto T."/>
            <person name="Claros M.G."/>
            <person name="Gagnaire P.A."/>
            <person name="Manchado M."/>
        </authorList>
    </citation>
    <scope>NUCLEOTIDE SEQUENCE [LARGE SCALE GENOMIC DNA]</scope>
    <source>
        <strain evidence="4">Sse05_10M</strain>
    </source>
</reference>
<feature type="domain" description="C2H2-type" evidence="3">
    <location>
        <begin position="1299"/>
        <end position="1329"/>
    </location>
</feature>
<dbReference type="GO" id="GO:0008270">
    <property type="term" value="F:zinc ion binding"/>
    <property type="evidence" value="ECO:0007669"/>
    <property type="project" value="UniProtKB-KW"/>
</dbReference>
<dbReference type="SMART" id="SM00320">
    <property type="entry name" value="WD40"/>
    <property type="match status" value="7"/>
</dbReference>
<evidence type="ECO:0000256" key="1">
    <source>
        <dbReference type="PROSITE-ProRule" id="PRU00042"/>
    </source>
</evidence>
<feature type="region of interest" description="Disordered" evidence="2">
    <location>
        <begin position="759"/>
        <end position="790"/>
    </location>
</feature>
<dbReference type="Pfam" id="PF00400">
    <property type="entry name" value="WD40"/>
    <property type="match status" value="5"/>
</dbReference>
<feature type="compositionally biased region" description="Basic and acidic residues" evidence="2">
    <location>
        <begin position="366"/>
        <end position="375"/>
    </location>
</feature>
<evidence type="ECO:0000259" key="3">
    <source>
        <dbReference type="PROSITE" id="PS50157"/>
    </source>
</evidence>
<proteinExistence type="predicted"/>
<keyword evidence="1" id="KW-0863">Zinc-finger</keyword>
<feature type="compositionally biased region" description="Basic residues" evidence="2">
    <location>
        <begin position="475"/>
        <end position="484"/>
    </location>
</feature>
<protein>
    <submittedName>
        <fullName evidence="4">Zinc finger protein 106-like</fullName>
    </submittedName>
</protein>
<dbReference type="InterPro" id="IPR042622">
    <property type="entry name" value="Znf106"/>
</dbReference>
<dbReference type="FunFam" id="2.130.10.10:FF:000114">
    <property type="entry name" value="zinc finger protein 106 isoform X1"/>
    <property type="match status" value="1"/>
</dbReference>
<dbReference type="Proteomes" id="UP000693946">
    <property type="component" value="Linkage Group LG17"/>
</dbReference>
<evidence type="ECO:0000256" key="2">
    <source>
        <dbReference type="SAM" id="MobiDB-lite"/>
    </source>
</evidence>
<name>A0AAV6RV71_SOLSE</name>
<dbReference type="CDD" id="cd00200">
    <property type="entry name" value="WD40"/>
    <property type="match status" value="1"/>
</dbReference>
<dbReference type="InterPro" id="IPR013087">
    <property type="entry name" value="Znf_C2H2_type"/>
</dbReference>
<feature type="region of interest" description="Disordered" evidence="2">
    <location>
        <begin position="455"/>
        <end position="668"/>
    </location>
</feature>
<evidence type="ECO:0000313" key="5">
    <source>
        <dbReference type="Proteomes" id="UP000693946"/>
    </source>
</evidence>
<keyword evidence="1" id="KW-0862">Zinc</keyword>
<feature type="compositionally biased region" description="Polar residues" evidence="2">
    <location>
        <begin position="542"/>
        <end position="553"/>
    </location>
</feature>
<evidence type="ECO:0000313" key="4">
    <source>
        <dbReference type="EMBL" id="KAG7508715.1"/>
    </source>
</evidence>